<gene>
    <name evidence="3" type="ORF">OPV22_000676</name>
</gene>
<dbReference type="InterPro" id="IPR055301">
    <property type="entry name" value="Lea14-like_2"/>
</dbReference>
<name>A0AAV8RTE8_ENSVE</name>
<dbReference type="PANTHER" id="PTHR31852">
    <property type="entry name" value="LATE EMBRYOGENESIS ABUNDANT (LEA) HYDROXYPROLINE-RICH GLYCOPROTEIN FAMILY"/>
    <property type="match status" value="1"/>
</dbReference>
<evidence type="ECO:0008006" key="5">
    <source>
        <dbReference type="Google" id="ProtNLM"/>
    </source>
</evidence>
<evidence type="ECO:0000313" key="4">
    <source>
        <dbReference type="Proteomes" id="UP001222027"/>
    </source>
</evidence>
<evidence type="ECO:0000256" key="2">
    <source>
        <dbReference type="SAM" id="Phobius"/>
    </source>
</evidence>
<keyword evidence="4" id="KW-1185">Reference proteome</keyword>
<feature type="region of interest" description="Disordered" evidence="1">
    <location>
        <begin position="79"/>
        <end position="101"/>
    </location>
</feature>
<dbReference type="Proteomes" id="UP001222027">
    <property type="component" value="Unassembled WGS sequence"/>
</dbReference>
<keyword evidence="2" id="KW-0812">Transmembrane</keyword>
<protein>
    <recommendedName>
        <fullName evidence="5">Late embryogenesis abundant protein LEA-2 subgroup domain-containing protein</fullName>
    </recommendedName>
</protein>
<reference evidence="3 4" key="1">
    <citation type="submission" date="2022-12" db="EMBL/GenBank/DDBJ databases">
        <title>Chromosome-scale assembly of the Ensete ventricosum genome.</title>
        <authorList>
            <person name="Dussert Y."/>
            <person name="Stocks J."/>
            <person name="Wendawek A."/>
            <person name="Woldeyes F."/>
            <person name="Nichols R.A."/>
            <person name="Borrell J.S."/>
        </authorList>
    </citation>
    <scope>NUCLEOTIDE SEQUENCE [LARGE SCALE GENOMIC DNA]</scope>
    <source>
        <strain evidence="4">cv. Maze</strain>
        <tissue evidence="3">Seeds</tissue>
    </source>
</reference>
<sequence>MHARTDSGQTSIGSSSPRSQPLKHTRRPSLDGSVDMEMFHANPVVVTRSRSDRHSHSRQSSASSSNWFSGLLMPDSWNMSPAVGTRGGGRRRRNEGDKERNEAAVIEEERLLHGVEENEGVPCRCYVLRFVLAFFVLLSFFALVLWGASRTQKPRITMKSITFESFFVHAGVDASNVPTSMATLNSTVEFTYRNTGSFFAVDVTSTPLSLDYYGITVASGNMSHFHQSKQSQRELNVVVMGKQVALYGGGPGVSSRGPVNMTLSFTVRSKAYMVGKVVKSKFHDDVQCSVAMDRTELGRAISLRNSCQQK</sequence>
<keyword evidence="2" id="KW-0472">Membrane</keyword>
<evidence type="ECO:0000313" key="3">
    <source>
        <dbReference type="EMBL" id="KAJ8510242.1"/>
    </source>
</evidence>
<feature type="compositionally biased region" description="Polar residues" evidence="1">
    <location>
        <begin position="1"/>
        <end position="19"/>
    </location>
</feature>
<feature type="transmembrane region" description="Helical" evidence="2">
    <location>
        <begin position="126"/>
        <end position="148"/>
    </location>
</feature>
<accession>A0AAV8RTE8</accession>
<feature type="region of interest" description="Disordered" evidence="1">
    <location>
        <begin position="1"/>
        <end position="36"/>
    </location>
</feature>
<organism evidence="3 4">
    <name type="scientific">Ensete ventricosum</name>
    <name type="common">Abyssinian banana</name>
    <name type="synonym">Musa ensete</name>
    <dbReference type="NCBI Taxonomy" id="4639"/>
    <lineage>
        <taxon>Eukaryota</taxon>
        <taxon>Viridiplantae</taxon>
        <taxon>Streptophyta</taxon>
        <taxon>Embryophyta</taxon>
        <taxon>Tracheophyta</taxon>
        <taxon>Spermatophyta</taxon>
        <taxon>Magnoliopsida</taxon>
        <taxon>Liliopsida</taxon>
        <taxon>Zingiberales</taxon>
        <taxon>Musaceae</taxon>
        <taxon>Ensete</taxon>
    </lineage>
</organism>
<proteinExistence type="predicted"/>
<keyword evidence="2" id="KW-1133">Transmembrane helix</keyword>
<comment type="caution">
    <text evidence="3">The sequence shown here is derived from an EMBL/GenBank/DDBJ whole genome shotgun (WGS) entry which is preliminary data.</text>
</comment>
<dbReference type="AlphaFoldDB" id="A0AAV8RTE8"/>
<evidence type="ECO:0000256" key="1">
    <source>
        <dbReference type="SAM" id="MobiDB-lite"/>
    </source>
</evidence>
<dbReference type="EMBL" id="JAQQAF010000001">
    <property type="protein sequence ID" value="KAJ8510242.1"/>
    <property type="molecule type" value="Genomic_DNA"/>
</dbReference>